<dbReference type="RefSeq" id="WP_034640368.1">
    <property type="nucleotide sequence ID" value="NZ_CBCSJC010000058.1"/>
</dbReference>
<dbReference type="AlphaFoldDB" id="A0A073JUH6"/>
<feature type="transmembrane region" description="Helical" evidence="1">
    <location>
        <begin position="6"/>
        <end position="24"/>
    </location>
</feature>
<feature type="transmembrane region" description="Helical" evidence="1">
    <location>
        <begin position="31"/>
        <end position="50"/>
    </location>
</feature>
<proteinExistence type="predicted"/>
<keyword evidence="1" id="KW-0472">Membrane</keyword>
<keyword evidence="1" id="KW-1133">Transmembrane helix</keyword>
<accession>A0A073JUH6</accession>
<evidence type="ECO:0000313" key="2">
    <source>
        <dbReference type="EMBL" id="KEK18709.1"/>
    </source>
</evidence>
<feature type="transmembrane region" description="Helical" evidence="1">
    <location>
        <begin position="65"/>
        <end position="87"/>
    </location>
</feature>
<sequence>MNLTLLSTTLLLIIISNVVIRALLQNKIKKSMLNLISNVVVLPGIPLLWFMSDIRSFSSNVFWDFYFPLIITIFLILMLIINLVRFIKDIDR</sequence>
<reference evidence="2 3" key="1">
    <citation type="submission" date="2014-06" db="EMBL/GenBank/DDBJ databases">
        <title>Draft genome sequence of Bacillus manliponensis JCM 15802 (MCCC 1A00708).</title>
        <authorList>
            <person name="Lai Q."/>
            <person name="Liu Y."/>
            <person name="Shao Z."/>
        </authorList>
    </citation>
    <scope>NUCLEOTIDE SEQUENCE [LARGE SCALE GENOMIC DNA]</scope>
    <source>
        <strain evidence="2 3">JCM 15802</strain>
    </source>
</reference>
<name>A0A073JUH6_9BACI</name>
<organism evidence="2 3">
    <name type="scientific">Bacillus manliponensis</name>
    <dbReference type="NCBI Taxonomy" id="574376"/>
    <lineage>
        <taxon>Bacteria</taxon>
        <taxon>Bacillati</taxon>
        <taxon>Bacillota</taxon>
        <taxon>Bacilli</taxon>
        <taxon>Bacillales</taxon>
        <taxon>Bacillaceae</taxon>
        <taxon>Bacillus</taxon>
        <taxon>Bacillus cereus group</taxon>
    </lineage>
</organism>
<dbReference type="EMBL" id="JOTN01000012">
    <property type="protein sequence ID" value="KEK18709.1"/>
    <property type="molecule type" value="Genomic_DNA"/>
</dbReference>
<dbReference type="Proteomes" id="UP000027822">
    <property type="component" value="Unassembled WGS sequence"/>
</dbReference>
<keyword evidence="1" id="KW-0812">Transmembrane</keyword>
<gene>
    <name evidence="2" type="ORF">BAMA_04165</name>
</gene>
<dbReference type="OrthoDB" id="10002156at2"/>
<evidence type="ECO:0000313" key="3">
    <source>
        <dbReference type="Proteomes" id="UP000027822"/>
    </source>
</evidence>
<keyword evidence="3" id="KW-1185">Reference proteome</keyword>
<comment type="caution">
    <text evidence="2">The sequence shown here is derived from an EMBL/GenBank/DDBJ whole genome shotgun (WGS) entry which is preliminary data.</text>
</comment>
<evidence type="ECO:0000256" key="1">
    <source>
        <dbReference type="SAM" id="Phobius"/>
    </source>
</evidence>
<protein>
    <submittedName>
        <fullName evidence="2">Uncharacterized protein</fullName>
    </submittedName>
</protein>